<feature type="compositionally biased region" description="Basic and acidic residues" evidence="1">
    <location>
        <begin position="182"/>
        <end position="204"/>
    </location>
</feature>
<reference evidence="2 3" key="1">
    <citation type="journal article" date="2017" name="Int. J. Syst. Evol. Microbiol.">
        <title>Ramlibacter alkalitolerans sp. nov., alkali-tolerant bacterium isolated from soil of ginseng.</title>
        <authorList>
            <person name="Lee D.H."/>
            <person name="Cha C.J."/>
        </authorList>
    </citation>
    <scope>NUCLEOTIDE SEQUENCE [LARGE SCALE GENOMIC DNA]</scope>
    <source>
        <strain evidence="2 3">KACC 19305</strain>
    </source>
</reference>
<comment type="caution">
    <text evidence="2">The sequence shown here is derived from an EMBL/GenBank/DDBJ whole genome shotgun (WGS) entry which is preliminary data.</text>
</comment>
<protein>
    <recommendedName>
        <fullName evidence="4">DUF1269 domain-containing protein</fullName>
    </recommendedName>
</protein>
<proteinExistence type="predicted"/>
<evidence type="ECO:0008006" key="4">
    <source>
        <dbReference type="Google" id="ProtNLM"/>
    </source>
</evidence>
<dbReference type="Proteomes" id="UP000622707">
    <property type="component" value="Unassembled WGS sequence"/>
</dbReference>
<keyword evidence="3" id="KW-1185">Reference proteome</keyword>
<evidence type="ECO:0000313" key="2">
    <source>
        <dbReference type="EMBL" id="MBL0428435.1"/>
    </source>
</evidence>
<gene>
    <name evidence="2" type="ORF">JI746_25245</name>
</gene>
<feature type="region of interest" description="Disordered" evidence="1">
    <location>
        <begin position="138"/>
        <end position="204"/>
    </location>
</feature>
<name>A0ABS1JVU5_9BURK</name>
<dbReference type="EMBL" id="JAEQND010000018">
    <property type="protein sequence ID" value="MBL0428435.1"/>
    <property type="molecule type" value="Genomic_DNA"/>
</dbReference>
<sequence length="204" mass="22764">MHTAICAFDDRARAEQALDSLVRSGFARHDVHIEHKELHAERRDANDRWDGMEREIAVDRGVLSSFGHFFASLFGRDNPAGHVDTYAGHVERGSYVVVVDARDEAEAERARSMLDAMQAGDLNVVPRAEQRPLRDIVGMRQEGAGMTERSREPYEGWTNTSSDLESERALASHRVAPTAGPDLRDPDVERAPGLRYSDKDKPNG</sequence>
<accession>A0ABS1JVU5</accession>
<evidence type="ECO:0000256" key="1">
    <source>
        <dbReference type="SAM" id="MobiDB-lite"/>
    </source>
</evidence>
<dbReference type="RefSeq" id="WP_201693068.1">
    <property type="nucleotide sequence ID" value="NZ_JAEQND010000018.1"/>
</dbReference>
<organism evidence="2 3">
    <name type="scientific">Ramlibacter alkalitolerans</name>
    <dbReference type="NCBI Taxonomy" id="2039631"/>
    <lineage>
        <taxon>Bacteria</taxon>
        <taxon>Pseudomonadati</taxon>
        <taxon>Pseudomonadota</taxon>
        <taxon>Betaproteobacteria</taxon>
        <taxon>Burkholderiales</taxon>
        <taxon>Comamonadaceae</taxon>
        <taxon>Ramlibacter</taxon>
    </lineage>
</organism>
<evidence type="ECO:0000313" key="3">
    <source>
        <dbReference type="Proteomes" id="UP000622707"/>
    </source>
</evidence>